<dbReference type="EMBL" id="JABWDY010037541">
    <property type="protein sequence ID" value="KAF5180365.1"/>
    <property type="molecule type" value="Genomic_DNA"/>
</dbReference>
<protein>
    <submittedName>
        <fullName evidence="1">Uncharacterized protein</fullName>
    </submittedName>
</protein>
<keyword evidence="2" id="KW-1185">Reference proteome</keyword>
<accession>A0A7J6V883</accession>
<dbReference type="AlphaFoldDB" id="A0A7J6V883"/>
<reference evidence="1 2" key="1">
    <citation type="submission" date="2020-06" db="EMBL/GenBank/DDBJ databases">
        <title>Transcriptomic and genomic resources for Thalictrum thalictroides and T. hernandezii: Facilitating candidate gene discovery in an emerging model plant lineage.</title>
        <authorList>
            <person name="Arias T."/>
            <person name="Riano-Pachon D.M."/>
            <person name="Di Stilio V.S."/>
        </authorList>
    </citation>
    <scope>NUCLEOTIDE SEQUENCE [LARGE SCALE GENOMIC DNA]</scope>
    <source>
        <strain evidence="2">cv. WT478/WT964</strain>
        <tissue evidence="1">Leaves</tissue>
    </source>
</reference>
<sequence length="52" mass="6345">GTQMLDALEPICHKVYRAMRIPDRPLEPTFEDEVKFLRWESFLRLSNVRRQR</sequence>
<comment type="caution">
    <text evidence="1">The sequence shown here is derived from an EMBL/GenBank/DDBJ whole genome shotgun (WGS) entry which is preliminary data.</text>
</comment>
<feature type="non-terminal residue" evidence="1">
    <location>
        <position position="1"/>
    </location>
</feature>
<name>A0A7J6V883_THATH</name>
<organism evidence="1 2">
    <name type="scientific">Thalictrum thalictroides</name>
    <name type="common">Rue-anemone</name>
    <name type="synonym">Anemone thalictroides</name>
    <dbReference type="NCBI Taxonomy" id="46969"/>
    <lineage>
        <taxon>Eukaryota</taxon>
        <taxon>Viridiplantae</taxon>
        <taxon>Streptophyta</taxon>
        <taxon>Embryophyta</taxon>
        <taxon>Tracheophyta</taxon>
        <taxon>Spermatophyta</taxon>
        <taxon>Magnoliopsida</taxon>
        <taxon>Ranunculales</taxon>
        <taxon>Ranunculaceae</taxon>
        <taxon>Thalictroideae</taxon>
        <taxon>Thalictrum</taxon>
    </lineage>
</organism>
<evidence type="ECO:0000313" key="1">
    <source>
        <dbReference type="EMBL" id="KAF5180365.1"/>
    </source>
</evidence>
<gene>
    <name evidence="1" type="ORF">FRX31_030048</name>
</gene>
<proteinExistence type="predicted"/>
<dbReference type="Proteomes" id="UP000554482">
    <property type="component" value="Unassembled WGS sequence"/>
</dbReference>
<evidence type="ECO:0000313" key="2">
    <source>
        <dbReference type="Proteomes" id="UP000554482"/>
    </source>
</evidence>